<dbReference type="EMBL" id="SMAB01000002">
    <property type="protein sequence ID" value="TCS84120.1"/>
    <property type="molecule type" value="Genomic_DNA"/>
</dbReference>
<evidence type="ECO:0000313" key="5">
    <source>
        <dbReference type="Proteomes" id="UP000295788"/>
    </source>
</evidence>
<dbReference type="NCBIfam" id="TIGR02889">
    <property type="entry name" value="spore_YpeB"/>
    <property type="match status" value="1"/>
</dbReference>
<organism evidence="4 5">
    <name type="scientific">Tepidibacillus fermentans</name>
    <dbReference type="NCBI Taxonomy" id="1281767"/>
    <lineage>
        <taxon>Bacteria</taxon>
        <taxon>Bacillati</taxon>
        <taxon>Bacillota</taxon>
        <taxon>Bacilli</taxon>
        <taxon>Bacillales</taxon>
        <taxon>Bacillaceae</taxon>
        <taxon>Tepidibacillus</taxon>
    </lineage>
</organism>
<proteinExistence type="predicted"/>
<protein>
    <submittedName>
        <fullName evidence="4">Spore germination protein</fullName>
    </submittedName>
</protein>
<evidence type="ECO:0000259" key="3">
    <source>
        <dbReference type="Pfam" id="PF20769"/>
    </source>
</evidence>
<reference evidence="4 5" key="1">
    <citation type="submission" date="2019-03" db="EMBL/GenBank/DDBJ databases">
        <title>Genomic Encyclopedia of Type Strains, Phase IV (KMG-IV): sequencing the most valuable type-strain genomes for metagenomic binning, comparative biology and taxonomic classification.</title>
        <authorList>
            <person name="Goeker M."/>
        </authorList>
    </citation>
    <scope>NUCLEOTIDE SEQUENCE [LARGE SCALE GENOMIC DNA]</scope>
    <source>
        <strain evidence="4 5">DSM 23802</strain>
    </source>
</reference>
<dbReference type="Proteomes" id="UP000295788">
    <property type="component" value="Unassembled WGS sequence"/>
</dbReference>
<dbReference type="Pfam" id="PF14620">
    <property type="entry name" value="YPEB_PepSY1-2"/>
    <property type="match status" value="1"/>
</dbReference>
<evidence type="ECO:0000259" key="1">
    <source>
        <dbReference type="Pfam" id="PF03413"/>
    </source>
</evidence>
<evidence type="ECO:0000313" key="4">
    <source>
        <dbReference type="EMBL" id="TCS84120.1"/>
    </source>
</evidence>
<dbReference type="Pfam" id="PF20769">
    <property type="entry name" value="YPEB_N"/>
    <property type="match status" value="1"/>
</dbReference>
<keyword evidence="5" id="KW-1185">Reference proteome</keyword>
<gene>
    <name evidence="4" type="ORF">EDD72_102163</name>
</gene>
<dbReference type="Pfam" id="PF03413">
    <property type="entry name" value="PepSY"/>
    <property type="match status" value="1"/>
</dbReference>
<name>A0A4R3KKV0_9BACI</name>
<dbReference type="AlphaFoldDB" id="A0A4R3KKV0"/>
<sequence length="448" mass="51404">MFKGIAGVLIPILLIALVGAGFWGYQENQEKNSILIKAENQYQRAFHDLNYHIDSLHDEIGKALVVNSRRQLSPSLANVWRLSYAAQNDVGQLPLTLMPFNKTEEFLAKIADFSYRVAVRDLDKDPLTDKEYKTLKSLYEHSKDIQHELDQVQTKILQNQLRWMDVEIALAQQDKKADNTIIDGFKTIEKKVQEYPEIDWGPEMTKLEKKEKEKGKNLRGSLITSDQAKQNALRFLGLSVNDQDIRVEPSGKGSNYQVYSVHIEKDPQINLDLTKVGGYVVWMIKNRPVNESRLTTQQALAKAKQFLQKHNYQSMVPIGIDDFDNTNIFTFAYQQNGVIVYPDVVQVKVALDNGEVIGFQSAEYIFNHKERKLPTAKVTKEVARQKVNPNLKILSTRQTLINNTNGDEVLTYEFTTLFDKNHYKIYINALTGEEELVEKMKDGDFLKK</sequence>
<feature type="domain" description="Sporulation protein YpeB N-terminal" evidence="3">
    <location>
        <begin position="30"/>
        <end position="165"/>
    </location>
</feature>
<dbReference type="InterPro" id="IPR048402">
    <property type="entry name" value="YpeB_N"/>
</dbReference>
<comment type="caution">
    <text evidence="4">The sequence shown here is derived from an EMBL/GenBank/DDBJ whole genome shotgun (WGS) entry which is preliminary data.</text>
</comment>
<dbReference type="GO" id="GO:0009847">
    <property type="term" value="P:spore germination"/>
    <property type="evidence" value="ECO:0007669"/>
    <property type="project" value="InterPro"/>
</dbReference>
<feature type="domain" description="PepSY" evidence="1">
    <location>
        <begin position="377"/>
        <end position="434"/>
    </location>
</feature>
<evidence type="ECO:0000259" key="2">
    <source>
        <dbReference type="Pfam" id="PF14620"/>
    </source>
</evidence>
<accession>A0A4R3KKV0</accession>
<dbReference type="InterPro" id="IPR025711">
    <property type="entry name" value="PepSY"/>
</dbReference>
<dbReference type="InterPro" id="IPR014239">
    <property type="entry name" value="YpeB_PepSY1-2"/>
</dbReference>
<feature type="domain" description="Sporulation protein YpeB PepSY1 and PepSY2" evidence="2">
    <location>
        <begin position="183"/>
        <end position="374"/>
    </location>
</feature>